<dbReference type="InterPro" id="IPR012657">
    <property type="entry name" value="23S_rRNA-intervening_sequence"/>
</dbReference>
<name>A0A1G2CQU1_9BACT</name>
<organism evidence="1 2">
    <name type="scientific">Candidatus Lloydbacteria bacterium RIFCSPHIGHO2_01_FULL_41_20</name>
    <dbReference type="NCBI Taxonomy" id="1798657"/>
    <lineage>
        <taxon>Bacteria</taxon>
        <taxon>Candidatus Lloydiibacteriota</taxon>
    </lineage>
</organism>
<dbReference type="PANTHER" id="PTHR38471:SF2">
    <property type="entry name" value="FOUR HELIX BUNDLE PROTEIN"/>
    <property type="match status" value="1"/>
</dbReference>
<dbReference type="EMBL" id="MHLH01000015">
    <property type="protein sequence ID" value="OGZ03743.1"/>
    <property type="molecule type" value="Genomic_DNA"/>
</dbReference>
<proteinExistence type="predicted"/>
<dbReference type="Gene3D" id="1.20.1440.60">
    <property type="entry name" value="23S rRNA-intervening sequence"/>
    <property type="match status" value="1"/>
</dbReference>
<comment type="caution">
    <text evidence="1">The sequence shown here is derived from an EMBL/GenBank/DDBJ whole genome shotgun (WGS) entry which is preliminary data.</text>
</comment>
<evidence type="ECO:0000313" key="1">
    <source>
        <dbReference type="EMBL" id="OGZ03743.1"/>
    </source>
</evidence>
<accession>A0A1G2CQU1</accession>
<dbReference type="CDD" id="cd16377">
    <property type="entry name" value="23S_rRNA_IVP_like"/>
    <property type="match status" value="1"/>
</dbReference>
<dbReference type="AlphaFoldDB" id="A0A1G2CQU1"/>
<evidence type="ECO:0000313" key="2">
    <source>
        <dbReference type="Proteomes" id="UP000178841"/>
    </source>
</evidence>
<protein>
    <submittedName>
        <fullName evidence="1">Four helix bundle protein</fullName>
    </submittedName>
</protein>
<gene>
    <name evidence="1" type="ORF">A2648_02195</name>
</gene>
<dbReference type="InterPro" id="IPR036583">
    <property type="entry name" value="23S_rRNA_IVS_sf"/>
</dbReference>
<reference evidence="1 2" key="1">
    <citation type="journal article" date="2016" name="Nat. Commun.">
        <title>Thousands of microbial genomes shed light on interconnected biogeochemical processes in an aquifer system.</title>
        <authorList>
            <person name="Anantharaman K."/>
            <person name="Brown C.T."/>
            <person name="Hug L.A."/>
            <person name="Sharon I."/>
            <person name="Castelle C.J."/>
            <person name="Probst A.J."/>
            <person name="Thomas B.C."/>
            <person name="Singh A."/>
            <person name="Wilkins M.J."/>
            <person name="Karaoz U."/>
            <person name="Brodie E.L."/>
            <person name="Williams K.H."/>
            <person name="Hubbard S.S."/>
            <person name="Banfield J.F."/>
        </authorList>
    </citation>
    <scope>NUCLEOTIDE SEQUENCE [LARGE SCALE GENOMIC DNA]</scope>
</reference>
<dbReference type="NCBIfam" id="TIGR02436">
    <property type="entry name" value="four helix bundle protein"/>
    <property type="match status" value="1"/>
</dbReference>
<dbReference type="PANTHER" id="PTHR38471">
    <property type="entry name" value="FOUR HELIX BUNDLE PROTEIN"/>
    <property type="match status" value="1"/>
</dbReference>
<dbReference type="SUPFAM" id="SSF158446">
    <property type="entry name" value="IVS-encoded protein-like"/>
    <property type="match status" value="1"/>
</dbReference>
<sequence length="122" mass="13801">MTEKRGYKDLIVWQKAINLVVLVYKLTNSFPQAEVYGITAQLRRAAISIPSNIAEGSKRGTKKDFSHFLNITIGSGAELETQIEIAKKLKFGNQEDYKDVDYILSEIMKMLTTMIAKLKTNN</sequence>
<dbReference type="Pfam" id="PF05635">
    <property type="entry name" value="23S_rRNA_IVP"/>
    <property type="match status" value="1"/>
</dbReference>
<dbReference type="STRING" id="1798657.A2648_02195"/>
<dbReference type="Proteomes" id="UP000178841">
    <property type="component" value="Unassembled WGS sequence"/>
</dbReference>